<dbReference type="EMBL" id="JANPWB010000004">
    <property type="protein sequence ID" value="KAJ1191929.1"/>
    <property type="molecule type" value="Genomic_DNA"/>
</dbReference>
<gene>
    <name evidence="7" type="ORF">NDU88_001242</name>
</gene>
<keyword evidence="8" id="KW-1185">Reference proteome</keyword>
<accession>A0AAV7US91</accession>
<organism evidence="7 8">
    <name type="scientific">Pleurodeles waltl</name>
    <name type="common">Iberian ribbed newt</name>
    <dbReference type="NCBI Taxonomy" id="8319"/>
    <lineage>
        <taxon>Eukaryota</taxon>
        <taxon>Metazoa</taxon>
        <taxon>Chordata</taxon>
        <taxon>Craniata</taxon>
        <taxon>Vertebrata</taxon>
        <taxon>Euteleostomi</taxon>
        <taxon>Amphibia</taxon>
        <taxon>Batrachia</taxon>
        <taxon>Caudata</taxon>
        <taxon>Salamandroidea</taxon>
        <taxon>Salamandridae</taxon>
        <taxon>Pleurodelinae</taxon>
        <taxon>Pleurodeles</taxon>
    </lineage>
</organism>
<protein>
    <recommendedName>
        <fullName evidence="5">Coiled-coil-helix-coiled-coil-helix domain-containing protein 7</fullName>
    </recommendedName>
</protein>
<feature type="region of interest" description="Disordered" evidence="6">
    <location>
        <begin position="134"/>
        <end position="170"/>
    </location>
</feature>
<keyword evidence="3" id="KW-1015">Disulfide bond</keyword>
<keyword evidence="2" id="KW-0496">Mitochondrion</keyword>
<comment type="subcellular location">
    <subcellularLocation>
        <location evidence="1">Mitochondrion intermembrane space</location>
    </subcellularLocation>
</comment>
<dbReference type="SUPFAM" id="SSF47072">
    <property type="entry name" value="Cysteine alpha-hairpin motif"/>
    <property type="match status" value="1"/>
</dbReference>
<evidence type="ECO:0000313" key="7">
    <source>
        <dbReference type="EMBL" id="KAJ1191929.1"/>
    </source>
</evidence>
<evidence type="ECO:0000313" key="8">
    <source>
        <dbReference type="Proteomes" id="UP001066276"/>
    </source>
</evidence>
<dbReference type="GO" id="GO:0005758">
    <property type="term" value="C:mitochondrial intermembrane space"/>
    <property type="evidence" value="ECO:0007669"/>
    <property type="project" value="UniProtKB-SubCell"/>
</dbReference>
<evidence type="ECO:0000256" key="2">
    <source>
        <dbReference type="ARBA" id="ARBA00023128"/>
    </source>
</evidence>
<reference evidence="7" key="1">
    <citation type="journal article" date="2022" name="bioRxiv">
        <title>Sequencing and chromosome-scale assembly of the giantPleurodeles waltlgenome.</title>
        <authorList>
            <person name="Brown T."/>
            <person name="Elewa A."/>
            <person name="Iarovenko S."/>
            <person name="Subramanian E."/>
            <person name="Araus A.J."/>
            <person name="Petzold A."/>
            <person name="Susuki M."/>
            <person name="Suzuki K.-i.T."/>
            <person name="Hayashi T."/>
            <person name="Toyoda A."/>
            <person name="Oliveira C."/>
            <person name="Osipova E."/>
            <person name="Leigh N.D."/>
            <person name="Simon A."/>
            <person name="Yun M.H."/>
        </authorList>
    </citation>
    <scope>NUCLEOTIDE SEQUENCE</scope>
    <source>
        <strain evidence="7">20211129_DDA</strain>
        <tissue evidence="7">Liver</tissue>
    </source>
</reference>
<dbReference type="GO" id="GO:0033108">
    <property type="term" value="P:mitochondrial respiratory chain complex assembly"/>
    <property type="evidence" value="ECO:0007669"/>
    <property type="project" value="TreeGrafter"/>
</dbReference>
<name>A0AAV7US91_PLEWA</name>
<evidence type="ECO:0000256" key="3">
    <source>
        <dbReference type="ARBA" id="ARBA00023157"/>
    </source>
</evidence>
<dbReference type="PROSITE" id="PS51808">
    <property type="entry name" value="CHCH"/>
    <property type="match status" value="1"/>
</dbReference>
<dbReference type="AlphaFoldDB" id="A0AAV7US91"/>
<evidence type="ECO:0000256" key="1">
    <source>
        <dbReference type="ARBA" id="ARBA00004569"/>
    </source>
</evidence>
<evidence type="ECO:0000256" key="4">
    <source>
        <dbReference type="ARBA" id="ARBA00038205"/>
    </source>
</evidence>
<comment type="similarity">
    <text evidence="4">Belongs to the CHCHD7 family.</text>
</comment>
<dbReference type="InterPro" id="IPR009069">
    <property type="entry name" value="Cys_alpha_HP_mot_SF"/>
</dbReference>
<proteinExistence type="inferred from homology"/>
<comment type="caution">
    <text evidence="7">The sequence shown here is derived from an EMBL/GenBank/DDBJ whole genome shotgun (WGS) entry which is preliminary data.</text>
</comment>
<dbReference type="Proteomes" id="UP001066276">
    <property type="component" value="Chromosome 2_2"/>
</dbReference>
<sequence>MRDHDLNPCLEETDASVKCMDDNNYKKELCNTFFMKYKNCRKFWTLDADDSDADDQGPFNTAHENCFSNNRKMKQYYEPGYQGSQYGIWLHRLIDQSLYLTPQDMIQVPASLVQDLQAMLHDYYRRFPRLPGVQSERQEEVAQEQSARPVQPPTLRMTPGTPIAMPPRNI</sequence>
<evidence type="ECO:0000256" key="5">
    <source>
        <dbReference type="ARBA" id="ARBA00039509"/>
    </source>
</evidence>
<evidence type="ECO:0000256" key="6">
    <source>
        <dbReference type="SAM" id="MobiDB-lite"/>
    </source>
</evidence>
<dbReference type="PANTHER" id="PTHR46811:SF1">
    <property type="entry name" value="COILED-COIL-HELIX-COILED-COIL-HELIX DOMAIN-CONTAINING PROTEIN 7"/>
    <property type="match status" value="1"/>
</dbReference>
<dbReference type="InterPro" id="IPR051040">
    <property type="entry name" value="COX23"/>
</dbReference>
<dbReference type="PANTHER" id="PTHR46811">
    <property type="entry name" value="COILED-COIL-HELIX-COILED-COIL-HELIX DOMAIN-CONTAINING PROTEIN 7"/>
    <property type="match status" value="1"/>
</dbReference>